<accession>A0AAE1KTG7</accession>
<dbReference type="Proteomes" id="UP001286313">
    <property type="component" value="Unassembled WGS sequence"/>
</dbReference>
<protein>
    <submittedName>
        <fullName evidence="1">Uncharacterized protein</fullName>
    </submittedName>
</protein>
<proteinExistence type="predicted"/>
<evidence type="ECO:0000313" key="2">
    <source>
        <dbReference type="Proteomes" id="UP001286313"/>
    </source>
</evidence>
<reference evidence="1" key="1">
    <citation type="submission" date="2023-10" db="EMBL/GenBank/DDBJ databases">
        <title>Genome assemblies of two species of porcelain crab, Petrolisthes cinctipes and Petrolisthes manimaculis (Anomura: Porcellanidae).</title>
        <authorList>
            <person name="Angst P."/>
        </authorList>
    </citation>
    <scope>NUCLEOTIDE SEQUENCE</scope>
    <source>
        <strain evidence="1">PB745_01</strain>
        <tissue evidence="1">Gill</tissue>
    </source>
</reference>
<dbReference type="AlphaFoldDB" id="A0AAE1KTG7"/>
<sequence length="96" mass="10770">MMEGAFVSSHYEYLRKMDLVAAVMVKVREVQGIEGVPDFASFPALSQKQMDSFLVTLLRRASRAGVYVNISYRKAPCGTLAIGSVTVDTEVFNMWW</sequence>
<evidence type="ECO:0000313" key="1">
    <source>
        <dbReference type="EMBL" id="KAK3881335.1"/>
    </source>
</evidence>
<dbReference type="EMBL" id="JAWQEG010001227">
    <property type="protein sequence ID" value="KAK3881335.1"/>
    <property type="molecule type" value="Genomic_DNA"/>
</dbReference>
<name>A0AAE1KTG7_PETCI</name>
<keyword evidence="2" id="KW-1185">Reference proteome</keyword>
<comment type="caution">
    <text evidence="1">The sequence shown here is derived from an EMBL/GenBank/DDBJ whole genome shotgun (WGS) entry which is preliminary data.</text>
</comment>
<gene>
    <name evidence="1" type="ORF">Pcinc_014207</name>
</gene>
<organism evidence="1 2">
    <name type="scientific">Petrolisthes cinctipes</name>
    <name type="common">Flat porcelain crab</name>
    <dbReference type="NCBI Taxonomy" id="88211"/>
    <lineage>
        <taxon>Eukaryota</taxon>
        <taxon>Metazoa</taxon>
        <taxon>Ecdysozoa</taxon>
        <taxon>Arthropoda</taxon>
        <taxon>Crustacea</taxon>
        <taxon>Multicrustacea</taxon>
        <taxon>Malacostraca</taxon>
        <taxon>Eumalacostraca</taxon>
        <taxon>Eucarida</taxon>
        <taxon>Decapoda</taxon>
        <taxon>Pleocyemata</taxon>
        <taxon>Anomura</taxon>
        <taxon>Galatheoidea</taxon>
        <taxon>Porcellanidae</taxon>
        <taxon>Petrolisthes</taxon>
    </lineage>
</organism>